<gene>
    <name evidence="1" type="ORF">DFQ12_2927</name>
</gene>
<sequence length="253" mass="29128">MKFSFLIVMLLTYGFGQAQDIEINASKKAKINNIISLFKQKNFDAISAIINYPLKRENPIPAIKNPKEFKQRSHEIFDQTLLNLIASSKTEQWTEVGWRGIMLDNGTLWIDSDEGKITAINYQSPFEKKLKQTLIQQQKDYVHSSLKQFKNPVYTIRTEKYLIRVDELANGKYRYASWKIGNKENAQPDIIINNGKLEFGGSGGNHVITFTNRNYTYKIYRNIIAEKNASDITLDVEKDNRKILSQRGALIAN</sequence>
<proteinExistence type="predicted"/>
<accession>A0A420B7U2</accession>
<organism evidence="1 2">
    <name type="scientific">Sphingobacterium detergens</name>
    <dbReference type="NCBI Taxonomy" id="1145106"/>
    <lineage>
        <taxon>Bacteria</taxon>
        <taxon>Pseudomonadati</taxon>
        <taxon>Bacteroidota</taxon>
        <taxon>Sphingobacteriia</taxon>
        <taxon>Sphingobacteriales</taxon>
        <taxon>Sphingobacteriaceae</taxon>
        <taxon>Sphingobacterium</taxon>
    </lineage>
</organism>
<comment type="caution">
    <text evidence="1">The sequence shown here is derived from an EMBL/GenBank/DDBJ whole genome shotgun (WGS) entry which is preliminary data.</text>
</comment>
<name>A0A420B7U2_SPHD1</name>
<reference evidence="1 2" key="1">
    <citation type="submission" date="2018-09" db="EMBL/GenBank/DDBJ databases">
        <title>Genomic Encyclopedia of Type Strains, Phase III (KMG-III): the genomes of soil and plant-associated and newly described type strains.</title>
        <authorList>
            <person name="Whitman W."/>
        </authorList>
    </citation>
    <scope>NUCLEOTIDE SEQUENCE [LARGE SCALE GENOMIC DNA]</scope>
    <source>
        <strain evidence="1 2">CECT 7938</strain>
    </source>
</reference>
<dbReference type="EMBL" id="RAPY01000002">
    <property type="protein sequence ID" value="RKE52685.1"/>
    <property type="molecule type" value="Genomic_DNA"/>
</dbReference>
<evidence type="ECO:0000313" key="1">
    <source>
        <dbReference type="EMBL" id="RKE52685.1"/>
    </source>
</evidence>
<dbReference type="RefSeq" id="WP_208642552.1">
    <property type="nucleotide sequence ID" value="NZ_RAPY01000002.1"/>
</dbReference>
<protein>
    <submittedName>
        <fullName evidence="1">Uncharacterized protein</fullName>
    </submittedName>
</protein>
<keyword evidence="2" id="KW-1185">Reference proteome</keyword>
<evidence type="ECO:0000313" key="2">
    <source>
        <dbReference type="Proteomes" id="UP000286246"/>
    </source>
</evidence>
<dbReference type="Proteomes" id="UP000286246">
    <property type="component" value="Unassembled WGS sequence"/>
</dbReference>
<dbReference type="AlphaFoldDB" id="A0A420B7U2"/>